<evidence type="ECO:0000313" key="3">
    <source>
        <dbReference type="Proteomes" id="UP000299102"/>
    </source>
</evidence>
<sequence length="212" mass="22874">MKFKLYINGQFPSLTFILANLVSTRQRLARQGYRNRGKDRHRESSNNHCAMYHIRWSHFNQILYPAVDIAACRRRLCRRARAGRPPAAPARAEAHAAFPAVVFLLTAATLNGVKARNSPVTVCLFTTDTSTHTHRGHELIFHNAINAGAAAAGPAAAADSHVIGQSRPSPSSPCAGADGRLTGGSYVTTSVWGGDAGRIRPCGDLENSELCT</sequence>
<protein>
    <submittedName>
        <fullName evidence="2">Uncharacterized protein</fullName>
    </submittedName>
</protein>
<organism evidence="2 3">
    <name type="scientific">Eumeta variegata</name>
    <name type="common">Bagworm moth</name>
    <name type="synonym">Eumeta japonica</name>
    <dbReference type="NCBI Taxonomy" id="151549"/>
    <lineage>
        <taxon>Eukaryota</taxon>
        <taxon>Metazoa</taxon>
        <taxon>Ecdysozoa</taxon>
        <taxon>Arthropoda</taxon>
        <taxon>Hexapoda</taxon>
        <taxon>Insecta</taxon>
        <taxon>Pterygota</taxon>
        <taxon>Neoptera</taxon>
        <taxon>Endopterygota</taxon>
        <taxon>Lepidoptera</taxon>
        <taxon>Glossata</taxon>
        <taxon>Ditrysia</taxon>
        <taxon>Tineoidea</taxon>
        <taxon>Psychidae</taxon>
        <taxon>Oiketicinae</taxon>
        <taxon>Eumeta</taxon>
    </lineage>
</organism>
<name>A0A4C1UNN7_EUMVA</name>
<proteinExistence type="predicted"/>
<gene>
    <name evidence="2" type="ORF">EVAR_94204_1</name>
</gene>
<reference evidence="2 3" key="1">
    <citation type="journal article" date="2019" name="Commun. Biol.">
        <title>The bagworm genome reveals a unique fibroin gene that provides high tensile strength.</title>
        <authorList>
            <person name="Kono N."/>
            <person name="Nakamura H."/>
            <person name="Ohtoshi R."/>
            <person name="Tomita M."/>
            <person name="Numata K."/>
            <person name="Arakawa K."/>
        </authorList>
    </citation>
    <scope>NUCLEOTIDE SEQUENCE [LARGE SCALE GENOMIC DNA]</scope>
</reference>
<comment type="caution">
    <text evidence="2">The sequence shown here is derived from an EMBL/GenBank/DDBJ whole genome shotgun (WGS) entry which is preliminary data.</text>
</comment>
<feature type="region of interest" description="Disordered" evidence="1">
    <location>
        <begin position="159"/>
        <end position="178"/>
    </location>
</feature>
<evidence type="ECO:0000256" key="1">
    <source>
        <dbReference type="SAM" id="MobiDB-lite"/>
    </source>
</evidence>
<dbReference type="EMBL" id="BGZK01000199">
    <property type="protein sequence ID" value="GBP27800.1"/>
    <property type="molecule type" value="Genomic_DNA"/>
</dbReference>
<keyword evidence="3" id="KW-1185">Reference proteome</keyword>
<dbReference type="AlphaFoldDB" id="A0A4C1UNN7"/>
<dbReference type="Proteomes" id="UP000299102">
    <property type="component" value="Unassembled WGS sequence"/>
</dbReference>
<evidence type="ECO:0000313" key="2">
    <source>
        <dbReference type="EMBL" id="GBP27800.1"/>
    </source>
</evidence>
<accession>A0A4C1UNN7</accession>